<feature type="domain" description="Cysteinyl-tRNA ligase anticodon binding" evidence="16">
    <location>
        <begin position="434"/>
        <end position="479"/>
    </location>
</feature>
<name>A0A516TL34_9BACT</name>
<dbReference type="Pfam" id="PF23493">
    <property type="entry name" value="CysS_C"/>
    <property type="match status" value="1"/>
</dbReference>
<organism evidence="17 18">
    <name type="scientific">Methylacidiphilum kamchatkense Kam1</name>
    <dbReference type="NCBI Taxonomy" id="1202785"/>
    <lineage>
        <taxon>Bacteria</taxon>
        <taxon>Pseudomonadati</taxon>
        <taxon>Verrucomicrobiota</taxon>
        <taxon>Methylacidiphilae</taxon>
        <taxon>Methylacidiphilales</taxon>
        <taxon>Methylacidiphilaceae</taxon>
        <taxon>Methylacidiphilum (ex Ratnadevi et al. 2023)</taxon>
    </lineage>
</organism>
<dbReference type="CDD" id="cd00672">
    <property type="entry name" value="CysRS_core"/>
    <property type="match status" value="1"/>
</dbReference>
<feature type="binding site" evidence="13">
    <location>
        <position position="261"/>
    </location>
    <ligand>
        <name>Zn(2+)</name>
        <dbReference type="ChEBI" id="CHEBI:29105"/>
    </ligand>
</feature>
<accession>A0A516TL34</accession>
<dbReference type="Pfam" id="PF01406">
    <property type="entry name" value="tRNA-synt_1e"/>
    <property type="match status" value="1"/>
</dbReference>
<sequence length="484" mass="56505">MRNKIEKITFFNNKKKMKFSFPLPPFLLYNTISRKLEPIEPINPPQVTMYACGPTVYNLAHIGNFRTFLCVDLLRRALELFGYKVIHTMNYTDIDDKTIAASRAAGLSLVEYTQKYIDAFEQDMQTLHMLKPHYQPKATEHIEKMIEFIRQLIDKDHAYIGEDGSVYFRISSFPDYGKLSHLEKDKLKPGSHILADEYIKEHYGDFALWKAKKPEDGEVGWISPWEIGRPGWHIECSTMSICYLGKEIDIHCGGVDLIFPHHENEIAQSESVTGQNFVRHWFHVAHVLVEGEKMSKSIGNTYTIRDILERGFNARTLRYHLLTAAHYRQTLNFTWQGMEASREAVKRIDQWLSRIQSLPKSQFQLQEYEEETRFLRCFVEALADDLNITEAIGHLFDWIRHTNRMMDKGEPLPPLQRSWQIVDSILGIGEFSVEIPPEIKTLLQMRSEARKKKDWATSDRIRQQLHEMGWIVQDTPEGQKAWKA</sequence>
<dbReference type="GO" id="GO:0005524">
    <property type="term" value="F:ATP binding"/>
    <property type="evidence" value="ECO:0007669"/>
    <property type="project" value="UniProtKB-UniRule"/>
</dbReference>
<evidence type="ECO:0000313" key="17">
    <source>
        <dbReference type="EMBL" id="QDQ41960.1"/>
    </source>
</evidence>
<evidence type="ECO:0000256" key="10">
    <source>
        <dbReference type="ARBA" id="ARBA00022917"/>
    </source>
</evidence>
<dbReference type="STRING" id="1202785.A946_04195"/>
<dbReference type="EMBL" id="CP037899">
    <property type="protein sequence ID" value="QDQ41960.1"/>
    <property type="molecule type" value="Genomic_DNA"/>
</dbReference>
<evidence type="ECO:0000256" key="3">
    <source>
        <dbReference type="ARBA" id="ARBA00011245"/>
    </source>
</evidence>
<dbReference type="InterPro" id="IPR009080">
    <property type="entry name" value="tRNAsynth_Ia_anticodon-bd"/>
</dbReference>
<proteinExistence type="inferred from homology"/>
<dbReference type="GO" id="GO:0004817">
    <property type="term" value="F:cysteine-tRNA ligase activity"/>
    <property type="evidence" value="ECO:0007669"/>
    <property type="project" value="UniProtKB-UniRule"/>
</dbReference>
<keyword evidence="7 13" id="KW-0547">Nucleotide-binding</keyword>
<dbReference type="Gene3D" id="3.40.50.620">
    <property type="entry name" value="HUPs"/>
    <property type="match status" value="1"/>
</dbReference>
<dbReference type="Gene3D" id="1.20.120.1910">
    <property type="entry name" value="Cysteine-tRNA ligase, C-terminal anti-codon recognition domain"/>
    <property type="match status" value="1"/>
</dbReference>
<feature type="binding site" evidence="13">
    <location>
        <position position="296"/>
    </location>
    <ligand>
        <name>ATP</name>
        <dbReference type="ChEBI" id="CHEBI:30616"/>
    </ligand>
</feature>
<dbReference type="NCBIfam" id="TIGR00435">
    <property type="entry name" value="cysS"/>
    <property type="match status" value="1"/>
</dbReference>
<dbReference type="InterPro" id="IPR024909">
    <property type="entry name" value="Cys-tRNA/MSH_ligase"/>
</dbReference>
<comment type="cofactor">
    <cofactor evidence="13">
        <name>Zn(2+)</name>
        <dbReference type="ChEBI" id="CHEBI:29105"/>
    </cofactor>
    <text evidence="13">Binds 1 zinc ion per subunit.</text>
</comment>
<evidence type="ECO:0000256" key="12">
    <source>
        <dbReference type="ARBA" id="ARBA00047398"/>
    </source>
</evidence>
<keyword evidence="8 13" id="KW-0862">Zinc</keyword>
<comment type="similarity">
    <text evidence="2 13">Belongs to the class-I aminoacyl-tRNA synthetase family.</text>
</comment>
<evidence type="ECO:0000256" key="9">
    <source>
        <dbReference type="ARBA" id="ARBA00022840"/>
    </source>
</evidence>
<keyword evidence="5 13" id="KW-0436">Ligase</keyword>
<keyword evidence="6 13" id="KW-0479">Metal-binding</keyword>
<feature type="binding site" evidence="13">
    <location>
        <position position="236"/>
    </location>
    <ligand>
        <name>Zn(2+)</name>
        <dbReference type="ChEBI" id="CHEBI:29105"/>
    </ligand>
</feature>
<reference evidence="18" key="1">
    <citation type="submission" date="2019-03" db="EMBL/GenBank/DDBJ databases">
        <title>Complete genome of Methylacidiphilum kamchatkense Kam1.</title>
        <authorList>
            <person name="Kruse T."/>
            <person name="Murarilal Ratnadevi C."/>
            <person name="Erikstad H.-A."/>
            <person name="Birkeland N.-K."/>
        </authorList>
    </citation>
    <scope>NUCLEOTIDE SEQUENCE [LARGE SCALE GENOMIC DNA]</scope>
    <source>
        <strain evidence="18">kam1</strain>
    </source>
</reference>
<dbReference type="InterPro" id="IPR032678">
    <property type="entry name" value="tRNA-synt_1_cat_dom"/>
</dbReference>
<dbReference type="InterPro" id="IPR015803">
    <property type="entry name" value="Cys-tRNA-ligase"/>
</dbReference>
<feature type="domain" description="tRNA synthetases class I catalytic" evidence="14">
    <location>
        <begin position="40"/>
        <end position="341"/>
    </location>
</feature>
<evidence type="ECO:0000256" key="13">
    <source>
        <dbReference type="HAMAP-Rule" id="MF_00041"/>
    </source>
</evidence>
<dbReference type="FunFam" id="3.40.50.620:FF:000130">
    <property type="entry name" value="Cysteine--tRNA ligase"/>
    <property type="match status" value="1"/>
</dbReference>
<dbReference type="GO" id="GO:0005829">
    <property type="term" value="C:cytosol"/>
    <property type="evidence" value="ECO:0007669"/>
    <property type="project" value="TreeGrafter"/>
</dbReference>
<feature type="short sequence motif" description="'HIGH' region" evidence="13">
    <location>
        <begin position="54"/>
        <end position="64"/>
    </location>
</feature>
<keyword evidence="10 13" id="KW-0648">Protein biosynthesis</keyword>
<dbReference type="HAMAP" id="MF_00041">
    <property type="entry name" value="Cys_tRNA_synth"/>
    <property type="match status" value="1"/>
</dbReference>
<dbReference type="GO" id="GO:0008270">
    <property type="term" value="F:zinc ion binding"/>
    <property type="evidence" value="ECO:0007669"/>
    <property type="project" value="UniProtKB-UniRule"/>
</dbReference>
<feature type="short sequence motif" description="'KMSKS' region" evidence="13">
    <location>
        <begin position="293"/>
        <end position="297"/>
    </location>
</feature>
<dbReference type="KEGG" id="mkc:kam1_714"/>
<evidence type="ECO:0000256" key="8">
    <source>
        <dbReference type="ARBA" id="ARBA00022833"/>
    </source>
</evidence>
<dbReference type="SUPFAM" id="SSF47323">
    <property type="entry name" value="Anticodon-binding domain of a subclass of class I aminoacyl-tRNA synthetases"/>
    <property type="match status" value="1"/>
</dbReference>
<feature type="binding site" evidence="13">
    <location>
        <position position="265"/>
    </location>
    <ligand>
        <name>Zn(2+)</name>
        <dbReference type="ChEBI" id="CHEBI:29105"/>
    </ligand>
</feature>
<keyword evidence="9 13" id="KW-0067">ATP-binding</keyword>
<dbReference type="Proteomes" id="UP000315925">
    <property type="component" value="Chromosome"/>
</dbReference>
<evidence type="ECO:0000256" key="6">
    <source>
        <dbReference type="ARBA" id="ARBA00022723"/>
    </source>
</evidence>
<evidence type="ECO:0000256" key="7">
    <source>
        <dbReference type="ARBA" id="ARBA00022741"/>
    </source>
</evidence>
<keyword evidence="11 13" id="KW-0030">Aminoacyl-tRNA synthetase</keyword>
<dbReference type="PANTHER" id="PTHR10890">
    <property type="entry name" value="CYSTEINYL-TRNA SYNTHETASE"/>
    <property type="match status" value="1"/>
</dbReference>
<evidence type="ECO:0000259" key="14">
    <source>
        <dbReference type="Pfam" id="PF01406"/>
    </source>
</evidence>
<evidence type="ECO:0000259" key="15">
    <source>
        <dbReference type="Pfam" id="PF09190"/>
    </source>
</evidence>
<comment type="subcellular location">
    <subcellularLocation>
        <location evidence="1 13">Cytoplasm</location>
    </subcellularLocation>
</comment>
<dbReference type="InterPro" id="IPR015273">
    <property type="entry name" value="Cys-tRNA-synt_Ia_DALR"/>
</dbReference>
<dbReference type="PANTHER" id="PTHR10890:SF3">
    <property type="entry name" value="CYSTEINE--TRNA LIGASE, CYTOPLASMIC"/>
    <property type="match status" value="1"/>
</dbReference>
<protein>
    <recommendedName>
        <fullName evidence="13">Cysteine--tRNA ligase</fullName>
        <ecNumber evidence="13">6.1.1.16</ecNumber>
    </recommendedName>
    <alternativeName>
        <fullName evidence="13">Cysteinyl-tRNA synthetase</fullName>
        <shortName evidence="13">CysRS</shortName>
    </alternativeName>
</protein>
<evidence type="ECO:0000256" key="1">
    <source>
        <dbReference type="ARBA" id="ARBA00004496"/>
    </source>
</evidence>
<dbReference type="PRINTS" id="PR00983">
    <property type="entry name" value="TRNASYNTHCYS"/>
</dbReference>
<dbReference type="InterPro" id="IPR056411">
    <property type="entry name" value="CysS_C"/>
</dbReference>
<dbReference type="GO" id="GO:0006423">
    <property type="term" value="P:cysteinyl-tRNA aminoacylation"/>
    <property type="evidence" value="ECO:0007669"/>
    <property type="project" value="UniProtKB-UniRule"/>
</dbReference>
<feature type="domain" description="Cysteinyl-tRNA synthetase class Ia DALR" evidence="15">
    <location>
        <begin position="378"/>
        <end position="410"/>
    </location>
</feature>
<evidence type="ECO:0000313" key="18">
    <source>
        <dbReference type="Proteomes" id="UP000315925"/>
    </source>
</evidence>
<evidence type="ECO:0000259" key="16">
    <source>
        <dbReference type="Pfam" id="PF23493"/>
    </source>
</evidence>
<keyword evidence="4 13" id="KW-0963">Cytoplasm</keyword>
<comment type="subunit">
    <text evidence="3 13">Monomer.</text>
</comment>
<dbReference type="Pfam" id="PF09190">
    <property type="entry name" value="DALR_2"/>
    <property type="match status" value="1"/>
</dbReference>
<gene>
    <name evidence="13" type="primary">cysS</name>
    <name evidence="17" type="ORF">kam1_714</name>
</gene>
<dbReference type="InterPro" id="IPR014729">
    <property type="entry name" value="Rossmann-like_a/b/a_fold"/>
</dbReference>
<feature type="binding site" evidence="13">
    <location>
        <position position="52"/>
    </location>
    <ligand>
        <name>Zn(2+)</name>
        <dbReference type="ChEBI" id="CHEBI:29105"/>
    </ligand>
</feature>
<dbReference type="EC" id="6.1.1.16" evidence="13"/>
<dbReference type="SUPFAM" id="SSF52374">
    <property type="entry name" value="Nucleotidylyl transferase"/>
    <property type="match status" value="1"/>
</dbReference>
<comment type="catalytic activity">
    <reaction evidence="12 13">
        <text>tRNA(Cys) + L-cysteine + ATP = L-cysteinyl-tRNA(Cys) + AMP + diphosphate</text>
        <dbReference type="Rhea" id="RHEA:17773"/>
        <dbReference type="Rhea" id="RHEA-COMP:9661"/>
        <dbReference type="Rhea" id="RHEA-COMP:9679"/>
        <dbReference type="ChEBI" id="CHEBI:30616"/>
        <dbReference type="ChEBI" id="CHEBI:33019"/>
        <dbReference type="ChEBI" id="CHEBI:35235"/>
        <dbReference type="ChEBI" id="CHEBI:78442"/>
        <dbReference type="ChEBI" id="CHEBI:78517"/>
        <dbReference type="ChEBI" id="CHEBI:456215"/>
        <dbReference type="EC" id="6.1.1.16"/>
    </reaction>
</comment>
<evidence type="ECO:0000256" key="11">
    <source>
        <dbReference type="ARBA" id="ARBA00023146"/>
    </source>
</evidence>
<evidence type="ECO:0000256" key="2">
    <source>
        <dbReference type="ARBA" id="ARBA00005594"/>
    </source>
</evidence>
<evidence type="ECO:0000256" key="5">
    <source>
        <dbReference type="ARBA" id="ARBA00022598"/>
    </source>
</evidence>
<evidence type="ECO:0000256" key="4">
    <source>
        <dbReference type="ARBA" id="ARBA00022490"/>
    </source>
</evidence>
<dbReference type="AlphaFoldDB" id="A0A516TL34"/>